<evidence type="ECO:0000313" key="12">
    <source>
        <dbReference type="Proteomes" id="UP001153709"/>
    </source>
</evidence>
<evidence type="ECO:0000256" key="6">
    <source>
        <dbReference type="ARBA" id="ARBA00022846"/>
    </source>
</evidence>
<protein>
    <recommendedName>
        <fullName evidence="4">Dynein regulatory complex protein 10</fullName>
    </recommendedName>
</protein>
<evidence type="ECO:0000256" key="9">
    <source>
        <dbReference type="ARBA" id="ARBA00023273"/>
    </source>
</evidence>
<keyword evidence="5" id="KW-0963">Cytoplasm</keyword>
<gene>
    <name evidence="11" type="ORF">DIABBA_LOCUS12488</name>
</gene>
<dbReference type="AlphaFoldDB" id="A0A9N9XHL1"/>
<feature type="coiled-coil region" evidence="10">
    <location>
        <begin position="207"/>
        <end position="263"/>
    </location>
</feature>
<keyword evidence="6" id="KW-0282">Flagellum</keyword>
<comment type="similarity">
    <text evidence="3">Belongs to the DRC10 family.</text>
</comment>
<keyword evidence="7" id="KW-0969">Cilium</keyword>
<evidence type="ECO:0000256" key="1">
    <source>
        <dbReference type="ARBA" id="ARBA00003029"/>
    </source>
</evidence>
<organism evidence="11 12">
    <name type="scientific">Diabrotica balteata</name>
    <name type="common">Banded cucumber beetle</name>
    <dbReference type="NCBI Taxonomy" id="107213"/>
    <lineage>
        <taxon>Eukaryota</taxon>
        <taxon>Metazoa</taxon>
        <taxon>Ecdysozoa</taxon>
        <taxon>Arthropoda</taxon>
        <taxon>Hexapoda</taxon>
        <taxon>Insecta</taxon>
        <taxon>Pterygota</taxon>
        <taxon>Neoptera</taxon>
        <taxon>Endopterygota</taxon>
        <taxon>Coleoptera</taxon>
        <taxon>Polyphaga</taxon>
        <taxon>Cucujiformia</taxon>
        <taxon>Chrysomeloidea</taxon>
        <taxon>Chrysomelidae</taxon>
        <taxon>Galerucinae</taxon>
        <taxon>Diabroticina</taxon>
        <taxon>Diabroticites</taxon>
        <taxon>Diabrotica</taxon>
    </lineage>
</organism>
<accession>A0A9N9XHL1</accession>
<evidence type="ECO:0000313" key="11">
    <source>
        <dbReference type="EMBL" id="CAG9839753.1"/>
    </source>
</evidence>
<dbReference type="Proteomes" id="UP001153709">
    <property type="component" value="Chromosome 8"/>
</dbReference>
<keyword evidence="8" id="KW-0206">Cytoskeleton</keyword>
<evidence type="ECO:0000256" key="7">
    <source>
        <dbReference type="ARBA" id="ARBA00023069"/>
    </source>
</evidence>
<feature type="coiled-coil region" evidence="10">
    <location>
        <begin position="322"/>
        <end position="377"/>
    </location>
</feature>
<evidence type="ECO:0000256" key="2">
    <source>
        <dbReference type="ARBA" id="ARBA00004611"/>
    </source>
</evidence>
<dbReference type="PANTHER" id="PTHR31598:SF1">
    <property type="entry name" value="DYNEIN REGULATORY COMPLEX PROTEIN 10"/>
    <property type="match status" value="1"/>
</dbReference>
<proteinExistence type="inferred from homology"/>
<reference evidence="11" key="1">
    <citation type="submission" date="2022-01" db="EMBL/GenBank/DDBJ databases">
        <authorList>
            <person name="King R."/>
        </authorList>
    </citation>
    <scope>NUCLEOTIDE SEQUENCE</scope>
</reference>
<evidence type="ECO:0000256" key="8">
    <source>
        <dbReference type="ARBA" id="ARBA00023212"/>
    </source>
</evidence>
<sequence length="417" mass="49522">MPSFTPRSVLADVEMDEDFVEAVERFKDTELNPEQMALKIQADRVIYILNRCLAKLNTVAHFPFLLQNDAELLRKYLSPNEAFFVLEALSEWRFDFDISDIQPTEFISEYLKIGNINRSISRKQQPTAVLPEDFPNPQVYQIVDIIFYNKCLQSIIRSAVKPKIDWHVMNLIKLMQDLKNIAKTKLYTTGDEQSAMEKELRRTYKSNVILTAAIEDLKQQLEKQRKELGDQLNAKLKVFEMYNEKMEKVKENFEIEMRKTQRDSEKTMMQKTLESEQTQTFLADEAERVVKRYQDLLQTNLQAEGSARAKRSKIETQLQNWINTFDQDIGEKQAQFDQLQEEYDQKKAEIDEAQKVIDEQEEEYNRLMAEKAEEEERLYNEMAYQFFLDRSARKIQRYWRAYVEKKATKKKRGKKKK</sequence>
<dbReference type="PANTHER" id="PTHR31598">
    <property type="entry name" value="IQ DOMAIN-CONTAINING PROTEIN D"/>
    <property type="match status" value="1"/>
</dbReference>
<dbReference type="InterPro" id="IPR042815">
    <property type="entry name" value="DRC10"/>
</dbReference>
<evidence type="ECO:0000256" key="4">
    <source>
        <dbReference type="ARBA" id="ARBA00021752"/>
    </source>
</evidence>
<comment type="subcellular location">
    <subcellularLocation>
        <location evidence="2">Cytoplasm</location>
        <location evidence="2">Cytoskeleton</location>
        <location evidence="2">Flagellum axoneme</location>
    </subcellularLocation>
</comment>
<evidence type="ECO:0000256" key="10">
    <source>
        <dbReference type="SAM" id="Coils"/>
    </source>
</evidence>
<evidence type="ECO:0000256" key="3">
    <source>
        <dbReference type="ARBA" id="ARBA00009071"/>
    </source>
</evidence>
<keyword evidence="12" id="KW-1185">Reference proteome</keyword>
<comment type="function">
    <text evidence="1">Component of the nexin-dynein regulatory complex (N-DRC), a key regulator of ciliary/flagellar motility which maintains the alignment and integrity of the distal axoneme and regulates microtubule sliding in motile axonemes.</text>
</comment>
<keyword evidence="9" id="KW-0966">Cell projection</keyword>
<evidence type="ECO:0000256" key="5">
    <source>
        <dbReference type="ARBA" id="ARBA00022490"/>
    </source>
</evidence>
<dbReference type="OrthoDB" id="536093at2759"/>
<dbReference type="EMBL" id="OU898283">
    <property type="protein sequence ID" value="CAG9839753.1"/>
    <property type="molecule type" value="Genomic_DNA"/>
</dbReference>
<keyword evidence="10" id="KW-0175">Coiled coil</keyword>
<name>A0A9N9XHL1_DIABA</name>